<evidence type="ECO:0000313" key="3">
    <source>
        <dbReference type="Proteomes" id="UP000008177"/>
    </source>
</evidence>
<dbReference type="EMBL" id="FQ790278">
    <property type="protein sequence ID" value="CCD45537.1"/>
    <property type="molecule type" value="Genomic_DNA"/>
</dbReference>
<dbReference type="HOGENOM" id="CLU_3224456_0_0_1"/>
<organism evidence="2 3">
    <name type="scientific">Botryotinia fuckeliana (strain T4)</name>
    <name type="common">Noble rot fungus</name>
    <name type="synonym">Botrytis cinerea</name>
    <dbReference type="NCBI Taxonomy" id="999810"/>
    <lineage>
        <taxon>Eukaryota</taxon>
        <taxon>Fungi</taxon>
        <taxon>Dikarya</taxon>
        <taxon>Ascomycota</taxon>
        <taxon>Pezizomycotina</taxon>
        <taxon>Leotiomycetes</taxon>
        <taxon>Helotiales</taxon>
        <taxon>Sclerotiniaceae</taxon>
        <taxon>Botrytis</taxon>
    </lineage>
</organism>
<evidence type="ECO:0000313" key="2">
    <source>
        <dbReference type="EMBL" id="CCD45537.1"/>
    </source>
</evidence>
<dbReference type="InParanoid" id="G2XYK0"/>
<dbReference type="AlphaFoldDB" id="G2XYK0"/>
<evidence type="ECO:0000256" key="1">
    <source>
        <dbReference type="SAM" id="MobiDB-lite"/>
    </source>
</evidence>
<dbReference type="Proteomes" id="UP000008177">
    <property type="component" value="Unplaced contigs"/>
</dbReference>
<feature type="region of interest" description="Disordered" evidence="1">
    <location>
        <begin position="1"/>
        <end position="25"/>
    </location>
</feature>
<accession>G2XYK0</accession>
<proteinExistence type="predicted"/>
<protein>
    <submittedName>
        <fullName evidence="2">Uncharacterized protein</fullName>
    </submittedName>
</protein>
<sequence length="44" mass="4868">MRLRDLKGVKGRVFPPSRTTAKKSGKPMYADIVVAVPPGRLEFP</sequence>
<reference evidence="3" key="1">
    <citation type="journal article" date="2011" name="PLoS Genet.">
        <title>Genomic analysis of the necrotrophic fungal pathogens Sclerotinia sclerotiorum and Botrytis cinerea.</title>
        <authorList>
            <person name="Amselem J."/>
            <person name="Cuomo C.A."/>
            <person name="van Kan J.A."/>
            <person name="Viaud M."/>
            <person name="Benito E.P."/>
            <person name="Couloux A."/>
            <person name="Coutinho P.M."/>
            <person name="de Vries R.P."/>
            <person name="Dyer P.S."/>
            <person name="Fillinger S."/>
            <person name="Fournier E."/>
            <person name="Gout L."/>
            <person name="Hahn M."/>
            <person name="Kohn L."/>
            <person name="Lapalu N."/>
            <person name="Plummer K.M."/>
            <person name="Pradier J.M."/>
            <person name="Quevillon E."/>
            <person name="Sharon A."/>
            <person name="Simon A."/>
            <person name="ten Have A."/>
            <person name="Tudzynski B."/>
            <person name="Tudzynski P."/>
            <person name="Wincker P."/>
            <person name="Andrew M."/>
            <person name="Anthouard V."/>
            <person name="Beever R.E."/>
            <person name="Beffa R."/>
            <person name="Benoit I."/>
            <person name="Bouzid O."/>
            <person name="Brault B."/>
            <person name="Chen Z."/>
            <person name="Choquer M."/>
            <person name="Collemare J."/>
            <person name="Cotton P."/>
            <person name="Danchin E.G."/>
            <person name="Da Silva C."/>
            <person name="Gautier A."/>
            <person name="Giraud C."/>
            <person name="Giraud T."/>
            <person name="Gonzalez C."/>
            <person name="Grossetete S."/>
            <person name="Guldener U."/>
            <person name="Henrissat B."/>
            <person name="Howlett B.J."/>
            <person name="Kodira C."/>
            <person name="Kretschmer M."/>
            <person name="Lappartient A."/>
            <person name="Leroch M."/>
            <person name="Levis C."/>
            <person name="Mauceli E."/>
            <person name="Neuveglise C."/>
            <person name="Oeser B."/>
            <person name="Pearson M."/>
            <person name="Poulain J."/>
            <person name="Poussereau N."/>
            <person name="Quesneville H."/>
            <person name="Rascle C."/>
            <person name="Schumacher J."/>
            <person name="Segurens B."/>
            <person name="Sexton A."/>
            <person name="Silva E."/>
            <person name="Sirven C."/>
            <person name="Soanes D.M."/>
            <person name="Talbot N.J."/>
            <person name="Templeton M."/>
            <person name="Yandava C."/>
            <person name="Yarden O."/>
            <person name="Zeng Q."/>
            <person name="Rollins J.A."/>
            <person name="Lebrun M.H."/>
            <person name="Dickman M."/>
        </authorList>
    </citation>
    <scope>NUCLEOTIDE SEQUENCE [LARGE SCALE GENOMIC DNA]</scope>
    <source>
        <strain evidence="3">T4</strain>
    </source>
</reference>
<name>G2XYK0_BOTF4</name>
<gene>
    <name evidence="2" type="ORF">BofuT4_uP045550.1</name>
</gene>